<dbReference type="AlphaFoldDB" id="S3H463"/>
<dbReference type="HOGENOM" id="CLU_2503306_0_0_5"/>
<organism evidence="2 3">
    <name type="scientific">Rhizobium grahamii CCGE 502</name>
    <dbReference type="NCBI Taxonomy" id="990285"/>
    <lineage>
        <taxon>Bacteria</taxon>
        <taxon>Pseudomonadati</taxon>
        <taxon>Pseudomonadota</taxon>
        <taxon>Alphaproteobacteria</taxon>
        <taxon>Hyphomicrobiales</taxon>
        <taxon>Rhizobiaceae</taxon>
        <taxon>Rhizobium/Agrobacterium group</taxon>
        <taxon>Rhizobium</taxon>
    </lineage>
</organism>
<keyword evidence="3" id="KW-1185">Reference proteome</keyword>
<sequence>MLGSGKDKPEPAHEQKAAGPAPVEPPGPEATNLAAIDDVAAFLRDMTDELMASTSGVIRKRHVASVRLSFEDLPLPRNPNLADTVI</sequence>
<feature type="compositionally biased region" description="Basic and acidic residues" evidence="1">
    <location>
        <begin position="1"/>
        <end position="16"/>
    </location>
</feature>
<evidence type="ECO:0000313" key="2">
    <source>
        <dbReference type="EMBL" id="EPE93569.1"/>
    </source>
</evidence>
<accession>S3H463</accession>
<name>S3H463_9HYPH</name>
<comment type="caution">
    <text evidence="2">The sequence shown here is derived from an EMBL/GenBank/DDBJ whole genome shotgun (WGS) entry which is preliminary data.</text>
</comment>
<evidence type="ECO:0000256" key="1">
    <source>
        <dbReference type="SAM" id="MobiDB-lite"/>
    </source>
</evidence>
<feature type="non-terminal residue" evidence="2">
    <location>
        <position position="86"/>
    </location>
</feature>
<dbReference type="Proteomes" id="UP000014411">
    <property type="component" value="Unassembled WGS sequence"/>
</dbReference>
<evidence type="ECO:0000313" key="3">
    <source>
        <dbReference type="Proteomes" id="UP000014411"/>
    </source>
</evidence>
<proteinExistence type="predicted"/>
<protein>
    <submittedName>
        <fullName evidence="2">Uncharacterized protein</fullName>
    </submittedName>
</protein>
<gene>
    <name evidence="2" type="ORF">RGCCGE502_35043</name>
</gene>
<feature type="region of interest" description="Disordered" evidence="1">
    <location>
        <begin position="1"/>
        <end position="31"/>
    </location>
</feature>
<dbReference type="EMBL" id="AEYE02000078">
    <property type="protein sequence ID" value="EPE93569.1"/>
    <property type="molecule type" value="Genomic_DNA"/>
</dbReference>
<reference evidence="2 3" key="1">
    <citation type="journal article" date="2012" name="J. Bacteriol.">
        <title>Genome sequence of Rhizobium grahamii CCGE502, a broad-host-range symbiont with low nodulation competitiveness in Phaseolus vulgaris.</title>
        <authorList>
            <person name="Althabegoiti M.J."/>
            <person name="Lozano L."/>
            <person name="Torres-Tejerizo G."/>
            <person name="Ormeno-Orrillo E."/>
            <person name="Rogel M.A."/>
            <person name="Gonzalez V."/>
            <person name="Martinez-Romero E."/>
        </authorList>
    </citation>
    <scope>NUCLEOTIDE SEQUENCE [LARGE SCALE GENOMIC DNA]</scope>
    <source>
        <strain evidence="2 3">CCGE 502</strain>
    </source>
</reference>